<dbReference type="InterPro" id="IPR007110">
    <property type="entry name" value="Ig-like_dom"/>
</dbReference>
<sequence length="146" mass="16908">MSVVHQSFKLQVYDEFVIKENTAIMRCHIPSIVRDYVRIVAWLRDDHQILVTASHNPHSGRYTLLSTGELLIRNVTFQDSGFYRCQIRHQLTDELRTSDESGRLIVTEPHNGVAPRIWTHTTVICDLNTICELICIAQSWPLSSYR</sequence>
<evidence type="ECO:0000259" key="1">
    <source>
        <dbReference type="PROSITE" id="PS50835"/>
    </source>
</evidence>
<evidence type="ECO:0000313" key="2">
    <source>
        <dbReference type="EMBL" id="KAH9412695.1"/>
    </source>
</evidence>
<accession>A0ABQ8IRK7</accession>
<keyword evidence="3" id="KW-1185">Reference proteome</keyword>
<proteinExistence type="predicted"/>
<reference evidence="2 3" key="1">
    <citation type="journal article" date="2018" name="J. Allergy Clin. Immunol.">
        <title>High-quality assembly of Dermatophagoides pteronyssinus genome and transcriptome reveals a wide range of novel allergens.</title>
        <authorList>
            <person name="Liu X.Y."/>
            <person name="Yang K.Y."/>
            <person name="Wang M.Q."/>
            <person name="Kwok J.S."/>
            <person name="Zeng X."/>
            <person name="Yang Z."/>
            <person name="Xiao X.J."/>
            <person name="Lau C.P."/>
            <person name="Li Y."/>
            <person name="Huang Z.M."/>
            <person name="Ba J.G."/>
            <person name="Yim A.K."/>
            <person name="Ouyang C.Y."/>
            <person name="Ngai S.M."/>
            <person name="Chan T.F."/>
            <person name="Leung E.L."/>
            <person name="Liu L."/>
            <person name="Liu Z.G."/>
            <person name="Tsui S.K."/>
        </authorList>
    </citation>
    <scope>NUCLEOTIDE SEQUENCE [LARGE SCALE GENOMIC DNA]</scope>
    <source>
        <strain evidence="2">Derp</strain>
    </source>
</reference>
<organism evidence="2 3">
    <name type="scientific">Dermatophagoides pteronyssinus</name>
    <name type="common">European house dust mite</name>
    <dbReference type="NCBI Taxonomy" id="6956"/>
    <lineage>
        <taxon>Eukaryota</taxon>
        <taxon>Metazoa</taxon>
        <taxon>Ecdysozoa</taxon>
        <taxon>Arthropoda</taxon>
        <taxon>Chelicerata</taxon>
        <taxon>Arachnida</taxon>
        <taxon>Acari</taxon>
        <taxon>Acariformes</taxon>
        <taxon>Sarcoptiformes</taxon>
        <taxon>Astigmata</taxon>
        <taxon>Psoroptidia</taxon>
        <taxon>Analgoidea</taxon>
        <taxon>Pyroglyphidae</taxon>
        <taxon>Dermatophagoidinae</taxon>
        <taxon>Dermatophagoides</taxon>
    </lineage>
</organism>
<evidence type="ECO:0000313" key="3">
    <source>
        <dbReference type="Proteomes" id="UP000887458"/>
    </source>
</evidence>
<dbReference type="EMBL" id="NJHN03000129">
    <property type="protein sequence ID" value="KAH9412695.1"/>
    <property type="molecule type" value="Genomic_DNA"/>
</dbReference>
<dbReference type="Proteomes" id="UP000887458">
    <property type="component" value="Unassembled WGS sequence"/>
</dbReference>
<dbReference type="InterPro" id="IPR036179">
    <property type="entry name" value="Ig-like_dom_sf"/>
</dbReference>
<name>A0ABQ8IRK7_DERPT</name>
<feature type="domain" description="Ig-like" evidence="1">
    <location>
        <begin position="25"/>
        <end position="98"/>
    </location>
</feature>
<dbReference type="InterPro" id="IPR013106">
    <property type="entry name" value="Ig_V-set"/>
</dbReference>
<comment type="caution">
    <text evidence="2">The sequence shown here is derived from an EMBL/GenBank/DDBJ whole genome shotgun (WGS) entry which is preliminary data.</text>
</comment>
<dbReference type="PROSITE" id="PS50835">
    <property type="entry name" value="IG_LIKE"/>
    <property type="match status" value="1"/>
</dbReference>
<gene>
    <name evidence="2" type="ORF">DERP_006662</name>
</gene>
<dbReference type="Gene3D" id="2.60.40.10">
    <property type="entry name" value="Immunoglobulins"/>
    <property type="match status" value="1"/>
</dbReference>
<protein>
    <recommendedName>
        <fullName evidence="1">Ig-like domain-containing protein</fullName>
    </recommendedName>
</protein>
<dbReference type="SUPFAM" id="SSF48726">
    <property type="entry name" value="Immunoglobulin"/>
    <property type="match status" value="1"/>
</dbReference>
<dbReference type="Pfam" id="PF07686">
    <property type="entry name" value="V-set"/>
    <property type="match status" value="1"/>
</dbReference>
<reference evidence="2 3" key="2">
    <citation type="journal article" date="2022" name="Mol. Biol. Evol.">
        <title>Comparative Genomics Reveals Insights into the Divergent Evolution of Astigmatic Mites and Household Pest Adaptations.</title>
        <authorList>
            <person name="Xiong Q."/>
            <person name="Wan A.T."/>
            <person name="Liu X."/>
            <person name="Fung C.S."/>
            <person name="Xiao X."/>
            <person name="Malainual N."/>
            <person name="Hou J."/>
            <person name="Wang L."/>
            <person name="Wang M."/>
            <person name="Yang K.Y."/>
            <person name="Cui Y."/>
            <person name="Leung E.L."/>
            <person name="Nong W."/>
            <person name="Shin S.K."/>
            <person name="Au S.W."/>
            <person name="Jeong K.Y."/>
            <person name="Chew F.T."/>
            <person name="Hui J.H."/>
            <person name="Leung T.F."/>
            <person name="Tungtrongchitr A."/>
            <person name="Zhong N."/>
            <person name="Liu Z."/>
            <person name="Tsui S.K."/>
        </authorList>
    </citation>
    <scope>NUCLEOTIDE SEQUENCE [LARGE SCALE GENOMIC DNA]</scope>
    <source>
        <strain evidence="2">Derp</strain>
    </source>
</reference>
<dbReference type="InterPro" id="IPR013783">
    <property type="entry name" value="Ig-like_fold"/>
</dbReference>